<accession>A0A938WHQ0</accession>
<dbReference type="AlphaFoldDB" id="A0A938WHQ0"/>
<organism evidence="2 3">
    <name type="scientific">Marseilla massiliensis</name>
    <dbReference type="NCBI Taxonomy" id="1841864"/>
    <lineage>
        <taxon>Bacteria</taxon>
        <taxon>Pseudomonadati</taxon>
        <taxon>Bacteroidota</taxon>
        <taxon>Bacteroidia</taxon>
        <taxon>Bacteroidales</taxon>
        <taxon>Prevotellaceae</taxon>
        <taxon>Marseilla</taxon>
    </lineage>
</organism>
<reference evidence="2 3" key="1">
    <citation type="journal article" date="2021" name="Sci. Rep.">
        <title>The distribution of antibiotic resistance genes in chicken gut microbiota commensals.</title>
        <authorList>
            <person name="Juricova H."/>
            <person name="Matiasovicova J."/>
            <person name="Kubasova T."/>
            <person name="Cejkova D."/>
            <person name="Rychlik I."/>
        </authorList>
    </citation>
    <scope>NUCLEOTIDE SEQUENCE [LARGE SCALE GENOMIC DNA]</scope>
    <source>
        <strain evidence="2 3">An819</strain>
    </source>
</reference>
<name>A0A938WHQ0_9BACT</name>
<gene>
    <name evidence="2" type="ORF">H6B30_02660</name>
</gene>
<keyword evidence="1" id="KW-0732">Signal</keyword>
<evidence type="ECO:0000313" key="2">
    <source>
        <dbReference type="EMBL" id="MBM6660661.1"/>
    </source>
</evidence>
<dbReference type="Gene3D" id="2.80.10.50">
    <property type="match status" value="1"/>
</dbReference>
<dbReference type="EMBL" id="JACJJL010000003">
    <property type="protein sequence ID" value="MBM6660661.1"/>
    <property type="molecule type" value="Genomic_DNA"/>
</dbReference>
<evidence type="ECO:0000256" key="1">
    <source>
        <dbReference type="SAM" id="SignalP"/>
    </source>
</evidence>
<evidence type="ECO:0000313" key="3">
    <source>
        <dbReference type="Proteomes" id="UP000764045"/>
    </source>
</evidence>
<keyword evidence="3" id="KW-1185">Reference proteome</keyword>
<feature type="chain" id="PRO_5037465394" evidence="1">
    <location>
        <begin position="30"/>
        <end position="789"/>
    </location>
</feature>
<proteinExistence type="predicted"/>
<dbReference type="Proteomes" id="UP000764045">
    <property type="component" value="Unassembled WGS sequence"/>
</dbReference>
<comment type="caution">
    <text evidence="2">The sequence shown here is derived from an EMBL/GenBank/DDBJ whole genome shotgun (WGS) entry which is preliminary data.</text>
</comment>
<feature type="signal peptide" evidence="1">
    <location>
        <begin position="1"/>
        <end position="29"/>
    </location>
</feature>
<protein>
    <submittedName>
        <fullName evidence="2">Uncharacterized protein</fullName>
    </submittedName>
</protein>
<sequence>MIKNRLFMVDNKALSVLAMLAVMSLRVFAGDITVTTDKRFARGATMAFGRMTVTGSDIRETGFCWAETPEPTVDDNKTVKYLSKNGKIYWLQNLNPSTLYYMRAYAIGNDGTAHYGQVIRFYTIPMGRIEYTIRDGGPDDARNRIANATKSAIDWWNNLTSITGFSTSVGYEAGVNTADCSYGGWVRVGPNASYQRTGTILHELLHGVGVIPWADTEWSRHNLRASVNGDGYGTGAWLGDRVTEVVRFLENNNSARLNGDYQHLWPYGINGAHEDDGSEVLYIGNSLVCQALGEDGLQHTVSSFARPYHAFNHEEGRKYYIKNESVDCGLYDSYLMVAANGALAWKKMSAEEAAGNDSAAWTITFTPQNQYYQLKNVSTGRYMSYASPGPGGIATSAVAVPATAEDFQLMRGRNDIYAGMARLSNRGYWIVHPESNWTPNCLQAAPGGATAAATFNISNSAESQRWLILSADDIDEVSTASVNGIKSEIENSISELERLVAVPHIENVAGLDADMATVVARAREVVGSSDDMAELESARDGLREAVGTFLNSVAAKSADEPFDLTYMMANPGFETTDGWAVSPVVNYSCGEFYSKAFDMNQVLAGMPAGTYSLRVKGFQRPGSASDVWAKYSAGQSKVTAFMYLWSAVKRLSNICAGASGSRLGGSESAVGAPAMYIPNDMQSASIYFSKGMYENEVVYDNPNKGGSLKLGIRSASMPDKYWCIFDDFRLYFYGKESSTSLGIDDVDAGRACRSSGIYSLDGRLVGSDASAFERLPKGIYIVNGMKVVK</sequence>
<dbReference type="RefSeq" id="WP_205107633.1">
    <property type="nucleotide sequence ID" value="NZ_JACJJL010000003.1"/>
</dbReference>